<dbReference type="InterPro" id="IPR001375">
    <property type="entry name" value="Peptidase_S9_cat"/>
</dbReference>
<organism evidence="4 5">
    <name type="scientific">Scleroderma citrinum Foug A</name>
    <dbReference type="NCBI Taxonomy" id="1036808"/>
    <lineage>
        <taxon>Eukaryota</taxon>
        <taxon>Fungi</taxon>
        <taxon>Dikarya</taxon>
        <taxon>Basidiomycota</taxon>
        <taxon>Agaricomycotina</taxon>
        <taxon>Agaricomycetes</taxon>
        <taxon>Agaricomycetidae</taxon>
        <taxon>Boletales</taxon>
        <taxon>Sclerodermatineae</taxon>
        <taxon>Sclerodermataceae</taxon>
        <taxon>Scleroderma</taxon>
    </lineage>
</organism>
<keyword evidence="5" id="KW-1185">Reference proteome</keyword>
<protein>
    <recommendedName>
        <fullName evidence="3">Peptidase S9 prolyl oligopeptidase catalytic domain-containing protein</fullName>
    </recommendedName>
</protein>
<dbReference type="STRING" id="1036808.A0A0C2ZM72"/>
<evidence type="ECO:0000313" key="4">
    <source>
        <dbReference type="EMBL" id="KIM53712.1"/>
    </source>
</evidence>
<dbReference type="HOGENOM" id="CLU_014627_0_0_1"/>
<dbReference type="PANTHER" id="PTHR43037:SF4">
    <property type="entry name" value="PEPTIDASE S9 PROLYL OLIGOPEPTIDASE CATALYTIC DOMAIN-CONTAINING PROTEIN"/>
    <property type="match status" value="1"/>
</dbReference>
<dbReference type="InParanoid" id="A0A0C2ZM72"/>
<feature type="region of interest" description="Disordered" evidence="2">
    <location>
        <begin position="1"/>
        <end position="52"/>
    </location>
</feature>
<dbReference type="Pfam" id="PF09072">
    <property type="entry name" value="TMA7"/>
    <property type="match status" value="1"/>
</dbReference>
<feature type="domain" description="Peptidase S9 prolyl oligopeptidase catalytic" evidence="3">
    <location>
        <begin position="533"/>
        <end position="711"/>
    </location>
</feature>
<sequence length="1086" mass="119447">MSRQGGKLKPLKAAKKDKKDEDEDDKALKEKKKAEEMALKAAREKAAKGGAPPGGGIKKVAMDATGVCDWRIKLDPEWDVLGPFPVHAREQHFLSPAYPLDFSCPIPLTSDLTYLSSLSPSTNVSWTRTTADSNGKILVSYPHIPWEQMRATEGWAGFQHVSVLRGWLTIYPPSTPQATDTRVASGVNVDPLLRTSLVQGALFTILPPPASPERKTHIPEWHTGNVYAMARAPTQLVRLPVSPKRSEDGGTRYEVVICGAYEIRLFGDPDAYASKCPVLDISLSIQLEFPSLPLEHSSFLCYLASSRYSALLRPLSTGHELPLQHSPTHSIAPHIIGGRPFGEAIGIGLISVDFNTQGWWTVTNACLLSSFPNSSFTVTLVEPIRIAPTQMRVVPLRISLSNAERIPEGVTELTVELTSSLVASPTAISSNAGLSSHVDKFVLEVTIPLVHVPLWTQYTFTSVRATYFFAKSRVTAFTVIPPKLPFTELKLHERSKGRGRVCKGNEPVIALHGAGVDILTTSFWADSLSRQKYAWVVIPMGGTEWGLDWHGPSAADAFLSVAALSDILSAVYEWRDWGFNPDTRVVLMGHSNGGQGAWYMAARWPDRVCGVVPAAGYIKSQAYVSWSMSRFSHFIDPFLRAILETSLTPDDNDLFLSNLVGTPILAVHGGEDNNVPPWHTRELVGVLKSWDPDTDVGHHEDPGRPHWYPEVLKNDHVQAFLDKLYFSSSSEASVRAPVRNEESDNLIMTQQPHCFTLTVSVPQESGSMYGWKIHSLSIPGHLARLEVTLASGSGRSSVRTTNVSTFSLDLKTWLDACNRGNISLLETSEGEEVDEAIRWSVISVLNVDGNEITLEMEDRRYSGEGNVWFAKDGSSSEGVLTWKLSPHYQNNTIPNQPRQRLQAILSSPAPLTLLVPSLAPSPELCAALRIAYTLRLFHAIDAQVTAVHELTSLADFDEGNLVVICCARERLIQAWLEQVGSAWKFDNDAWCFGGRRFVRPSSAILFLQPHPTNAAATSLFLQYTDLDGLERAVRLFPIRTGVLSPDWIVVNGRADKFGAAGVEGAGVFKCAGAGSWTWNNRCSWLD</sequence>
<evidence type="ECO:0000259" key="3">
    <source>
        <dbReference type="Pfam" id="PF00326"/>
    </source>
</evidence>
<dbReference type="GO" id="GO:0008236">
    <property type="term" value="F:serine-type peptidase activity"/>
    <property type="evidence" value="ECO:0007669"/>
    <property type="project" value="InterPro"/>
</dbReference>
<dbReference type="Gene3D" id="3.40.50.1820">
    <property type="entry name" value="alpha/beta hydrolase"/>
    <property type="match status" value="1"/>
</dbReference>
<reference evidence="5" key="2">
    <citation type="submission" date="2015-01" db="EMBL/GenBank/DDBJ databases">
        <title>Evolutionary Origins and Diversification of the Mycorrhizal Mutualists.</title>
        <authorList>
            <consortium name="DOE Joint Genome Institute"/>
            <consortium name="Mycorrhizal Genomics Consortium"/>
            <person name="Kohler A."/>
            <person name="Kuo A."/>
            <person name="Nagy L.G."/>
            <person name="Floudas D."/>
            <person name="Copeland A."/>
            <person name="Barry K.W."/>
            <person name="Cichocki N."/>
            <person name="Veneault-Fourrey C."/>
            <person name="LaButti K."/>
            <person name="Lindquist E.A."/>
            <person name="Lipzen A."/>
            <person name="Lundell T."/>
            <person name="Morin E."/>
            <person name="Murat C."/>
            <person name="Riley R."/>
            <person name="Ohm R."/>
            <person name="Sun H."/>
            <person name="Tunlid A."/>
            <person name="Henrissat B."/>
            <person name="Grigoriev I.V."/>
            <person name="Hibbett D.S."/>
            <person name="Martin F."/>
        </authorList>
    </citation>
    <scope>NUCLEOTIDE SEQUENCE [LARGE SCALE GENOMIC DNA]</scope>
    <source>
        <strain evidence="5">Foug A</strain>
    </source>
</reference>
<dbReference type="OrthoDB" id="449091at2759"/>
<dbReference type="EMBL" id="KN822173">
    <property type="protein sequence ID" value="KIM53712.1"/>
    <property type="molecule type" value="Genomic_DNA"/>
</dbReference>
<dbReference type="SUPFAM" id="SSF53474">
    <property type="entry name" value="alpha/beta-Hydrolases"/>
    <property type="match status" value="1"/>
</dbReference>
<evidence type="ECO:0000313" key="5">
    <source>
        <dbReference type="Proteomes" id="UP000053989"/>
    </source>
</evidence>
<dbReference type="GO" id="GO:0006508">
    <property type="term" value="P:proteolysis"/>
    <property type="evidence" value="ECO:0007669"/>
    <property type="project" value="InterPro"/>
</dbReference>
<feature type="compositionally biased region" description="Basic and acidic residues" evidence="2">
    <location>
        <begin position="26"/>
        <end position="47"/>
    </location>
</feature>
<dbReference type="Pfam" id="PF00326">
    <property type="entry name" value="Peptidase_S9"/>
    <property type="match status" value="1"/>
</dbReference>
<evidence type="ECO:0000256" key="2">
    <source>
        <dbReference type="SAM" id="MobiDB-lite"/>
    </source>
</evidence>
<keyword evidence="1" id="KW-0732">Signal</keyword>
<dbReference type="Proteomes" id="UP000053989">
    <property type="component" value="Unassembled WGS sequence"/>
</dbReference>
<accession>A0A0C2ZM72</accession>
<dbReference type="AlphaFoldDB" id="A0A0C2ZM72"/>
<name>A0A0C2ZM72_9AGAM</name>
<evidence type="ECO:0000256" key="1">
    <source>
        <dbReference type="ARBA" id="ARBA00022729"/>
    </source>
</evidence>
<dbReference type="InterPro" id="IPR029058">
    <property type="entry name" value="AB_hydrolase_fold"/>
</dbReference>
<proteinExistence type="predicted"/>
<gene>
    <name evidence="4" type="ORF">SCLCIDRAFT_31687</name>
</gene>
<reference evidence="4 5" key="1">
    <citation type="submission" date="2014-04" db="EMBL/GenBank/DDBJ databases">
        <authorList>
            <consortium name="DOE Joint Genome Institute"/>
            <person name="Kuo A."/>
            <person name="Kohler A."/>
            <person name="Nagy L.G."/>
            <person name="Floudas D."/>
            <person name="Copeland A."/>
            <person name="Barry K.W."/>
            <person name="Cichocki N."/>
            <person name="Veneault-Fourrey C."/>
            <person name="LaButti K."/>
            <person name="Lindquist E.A."/>
            <person name="Lipzen A."/>
            <person name="Lundell T."/>
            <person name="Morin E."/>
            <person name="Murat C."/>
            <person name="Sun H."/>
            <person name="Tunlid A."/>
            <person name="Henrissat B."/>
            <person name="Grigoriev I.V."/>
            <person name="Hibbett D.S."/>
            <person name="Martin F."/>
            <person name="Nordberg H.P."/>
            <person name="Cantor M.N."/>
            <person name="Hua S.X."/>
        </authorList>
    </citation>
    <scope>NUCLEOTIDE SEQUENCE [LARGE SCALE GENOMIC DNA]</scope>
    <source>
        <strain evidence="4 5">Foug A</strain>
    </source>
</reference>
<dbReference type="InterPro" id="IPR015157">
    <property type="entry name" value="TMA7"/>
</dbReference>
<dbReference type="PANTHER" id="PTHR43037">
    <property type="entry name" value="UNNAMED PRODUCT-RELATED"/>
    <property type="match status" value="1"/>
</dbReference>
<dbReference type="InterPro" id="IPR050955">
    <property type="entry name" value="Plant_Biomass_Hydrol_Est"/>
</dbReference>